<dbReference type="Proteomes" id="UP001551675">
    <property type="component" value="Unassembled WGS sequence"/>
</dbReference>
<keyword evidence="2" id="KW-1185">Reference proteome</keyword>
<reference evidence="1 2" key="1">
    <citation type="submission" date="2024-06" db="EMBL/GenBank/DDBJ databases">
        <title>The Natural Products Discovery Center: Release of the First 8490 Sequenced Strains for Exploring Actinobacteria Biosynthetic Diversity.</title>
        <authorList>
            <person name="Kalkreuter E."/>
            <person name="Kautsar S.A."/>
            <person name="Yang D."/>
            <person name="Bader C.D."/>
            <person name="Teijaro C.N."/>
            <person name="Fluegel L."/>
            <person name="Davis C.M."/>
            <person name="Simpson J.R."/>
            <person name="Lauterbach L."/>
            <person name="Steele A.D."/>
            <person name="Gui C."/>
            <person name="Meng S."/>
            <person name="Li G."/>
            <person name="Viehrig K."/>
            <person name="Ye F."/>
            <person name="Su P."/>
            <person name="Kiefer A.F."/>
            <person name="Nichols A."/>
            <person name="Cepeda A.J."/>
            <person name="Yan W."/>
            <person name="Fan B."/>
            <person name="Jiang Y."/>
            <person name="Adhikari A."/>
            <person name="Zheng C.-J."/>
            <person name="Schuster L."/>
            <person name="Cowan T.M."/>
            <person name="Smanski M.J."/>
            <person name="Chevrette M.G."/>
            <person name="De Carvalho L.P.S."/>
            <person name="Shen B."/>
        </authorList>
    </citation>
    <scope>NUCLEOTIDE SEQUENCE [LARGE SCALE GENOMIC DNA]</scope>
    <source>
        <strain evidence="1 2">NPDC050100</strain>
    </source>
</reference>
<comment type="caution">
    <text evidence="1">The sequence shown here is derived from an EMBL/GenBank/DDBJ whole genome shotgun (WGS) entry which is preliminary data.</text>
</comment>
<gene>
    <name evidence="1" type="ORF">AB0I59_20670</name>
</gene>
<name>A0ABV3GHD4_MICGL</name>
<organism evidence="1 2">
    <name type="scientific">Microtetraspora glauca</name>
    <dbReference type="NCBI Taxonomy" id="1996"/>
    <lineage>
        <taxon>Bacteria</taxon>
        <taxon>Bacillati</taxon>
        <taxon>Actinomycetota</taxon>
        <taxon>Actinomycetes</taxon>
        <taxon>Streptosporangiales</taxon>
        <taxon>Streptosporangiaceae</taxon>
        <taxon>Microtetraspora</taxon>
    </lineage>
</organism>
<dbReference type="RefSeq" id="WP_061259751.1">
    <property type="nucleotide sequence ID" value="NZ_JBFALK010000011.1"/>
</dbReference>
<evidence type="ECO:0000313" key="2">
    <source>
        <dbReference type="Proteomes" id="UP001551675"/>
    </source>
</evidence>
<evidence type="ECO:0000313" key="1">
    <source>
        <dbReference type="EMBL" id="MEV0971050.1"/>
    </source>
</evidence>
<accession>A0ABV3GHD4</accession>
<proteinExistence type="predicted"/>
<dbReference type="EMBL" id="JBFALK010000011">
    <property type="protein sequence ID" value="MEV0971050.1"/>
    <property type="molecule type" value="Genomic_DNA"/>
</dbReference>
<sequence>MLNHYYDGLGTLRYADRSSVTAAAADTFAIIAATLKAKEDSCPPELHACYAYAGQEAIEGLAELTAQIDERDVPSLIATWTEQLEIEDDGSHHADLDGVNRLAALTCELLLDVVKRYPEPAAKLALLNAAANAGRIRDLTAA</sequence>
<protein>
    <submittedName>
        <fullName evidence="1">Uncharacterized protein</fullName>
    </submittedName>
</protein>